<dbReference type="GO" id="GO:0005886">
    <property type="term" value="C:plasma membrane"/>
    <property type="evidence" value="ECO:0007669"/>
    <property type="project" value="UniProtKB-SubCell"/>
</dbReference>
<feature type="transmembrane region" description="Helical" evidence="7">
    <location>
        <begin position="56"/>
        <end position="81"/>
    </location>
</feature>
<dbReference type="PANTHER" id="PTHR30353:SF0">
    <property type="entry name" value="TRANSMEMBRANE PROTEIN"/>
    <property type="match status" value="1"/>
</dbReference>
<protein>
    <submittedName>
        <fullName evidence="9">DedA family protein</fullName>
    </submittedName>
</protein>
<dbReference type="InterPro" id="IPR032816">
    <property type="entry name" value="VTT_dom"/>
</dbReference>
<dbReference type="NCBIfam" id="NF008102">
    <property type="entry name" value="PRK10847.1"/>
    <property type="match status" value="1"/>
</dbReference>
<organism evidence="9 10">
    <name type="scientific">Parasulfuritortus cantonensis</name>
    <dbReference type="NCBI Taxonomy" id="2528202"/>
    <lineage>
        <taxon>Bacteria</taxon>
        <taxon>Pseudomonadati</taxon>
        <taxon>Pseudomonadota</taxon>
        <taxon>Betaproteobacteria</taxon>
        <taxon>Nitrosomonadales</taxon>
        <taxon>Thiobacillaceae</taxon>
        <taxon>Parasulfuritortus</taxon>
    </lineage>
</organism>
<dbReference type="InterPro" id="IPR058127">
    <property type="entry name" value="DedA"/>
</dbReference>
<proteinExistence type="inferred from homology"/>
<dbReference type="OrthoDB" id="9813426at2"/>
<dbReference type="InterPro" id="IPR032818">
    <property type="entry name" value="DedA-like"/>
</dbReference>
<sequence>MEILAQLVDLALHLDRHLALFVTDHGAWVYGLLFLIVFMETGFVVTPFLPGDSLLFVAGTVAAAGGMELPLVMATLVAAALSGDNVNYWVGRLVGPRLFRFEGSRWLKRENLERTHAFMERHGAKAIVIARFVPLVRTFVPFVCGLGRLTYLRFLGFSILGALLWVGLLVPAGFFFGNLDLVKNNLTAVIMLIIVLSLLPGALEYARARRQA</sequence>
<evidence type="ECO:0000256" key="3">
    <source>
        <dbReference type="ARBA" id="ARBA00022475"/>
    </source>
</evidence>
<feature type="transmembrane region" description="Helical" evidence="7">
    <location>
        <begin position="188"/>
        <end position="206"/>
    </location>
</feature>
<feature type="transmembrane region" description="Helical" evidence="7">
    <location>
        <begin position="126"/>
        <end position="147"/>
    </location>
</feature>
<gene>
    <name evidence="9" type="ORF">EZJ19_02655</name>
</gene>
<evidence type="ECO:0000256" key="2">
    <source>
        <dbReference type="ARBA" id="ARBA00010792"/>
    </source>
</evidence>
<dbReference type="PANTHER" id="PTHR30353">
    <property type="entry name" value="INNER MEMBRANE PROTEIN DEDA-RELATED"/>
    <property type="match status" value="1"/>
</dbReference>
<feature type="transmembrane region" description="Helical" evidence="7">
    <location>
        <begin position="27"/>
        <end position="49"/>
    </location>
</feature>
<dbReference type="RefSeq" id="WP_131444752.1">
    <property type="nucleotide sequence ID" value="NZ_SJZB01000012.1"/>
</dbReference>
<dbReference type="AlphaFoldDB" id="A0A4R1BLB1"/>
<evidence type="ECO:0000256" key="7">
    <source>
        <dbReference type="RuleBase" id="RU367016"/>
    </source>
</evidence>
<evidence type="ECO:0000313" key="10">
    <source>
        <dbReference type="Proteomes" id="UP000295443"/>
    </source>
</evidence>
<feature type="transmembrane region" description="Helical" evidence="7">
    <location>
        <begin position="154"/>
        <end position="176"/>
    </location>
</feature>
<keyword evidence="3 7" id="KW-1003">Cell membrane</keyword>
<dbReference type="EMBL" id="SJZB01000012">
    <property type="protein sequence ID" value="TCJ18154.1"/>
    <property type="molecule type" value="Genomic_DNA"/>
</dbReference>
<dbReference type="Proteomes" id="UP000295443">
    <property type="component" value="Unassembled WGS sequence"/>
</dbReference>
<name>A0A4R1BLB1_9PROT</name>
<keyword evidence="10" id="KW-1185">Reference proteome</keyword>
<evidence type="ECO:0000313" key="9">
    <source>
        <dbReference type="EMBL" id="TCJ18154.1"/>
    </source>
</evidence>
<keyword evidence="5 7" id="KW-1133">Transmembrane helix</keyword>
<evidence type="ECO:0000259" key="8">
    <source>
        <dbReference type="Pfam" id="PF09335"/>
    </source>
</evidence>
<comment type="similarity">
    <text evidence="2 7">Belongs to the DedA family.</text>
</comment>
<dbReference type="Pfam" id="PF09335">
    <property type="entry name" value="VTT_dom"/>
    <property type="match status" value="1"/>
</dbReference>
<keyword evidence="6 7" id="KW-0472">Membrane</keyword>
<keyword evidence="4 7" id="KW-0812">Transmembrane</keyword>
<evidence type="ECO:0000256" key="1">
    <source>
        <dbReference type="ARBA" id="ARBA00004651"/>
    </source>
</evidence>
<feature type="domain" description="VTT" evidence="8">
    <location>
        <begin position="49"/>
        <end position="173"/>
    </location>
</feature>
<evidence type="ECO:0000256" key="5">
    <source>
        <dbReference type="ARBA" id="ARBA00022989"/>
    </source>
</evidence>
<accession>A0A4R1BLB1</accession>
<comment type="subcellular location">
    <subcellularLocation>
        <location evidence="1 7">Cell membrane</location>
        <topology evidence="1 7">Multi-pass membrane protein</topology>
    </subcellularLocation>
</comment>
<evidence type="ECO:0000256" key="4">
    <source>
        <dbReference type="ARBA" id="ARBA00022692"/>
    </source>
</evidence>
<reference evidence="9 10" key="1">
    <citation type="submission" date="2019-03" db="EMBL/GenBank/DDBJ databases">
        <title>Genome sequence of Thiobacillaceae bacterium LSR1, a sulfur-oxidizing bacterium isolated from freshwater sediment.</title>
        <authorList>
            <person name="Li S."/>
        </authorList>
    </citation>
    <scope>NUCLEOTIDE SEQUENCE [LARGE SCALE GENOMIC DNA]</scope>
    <source>
        <strain evidence="9 10">LSR1</strain>
    </source>
</reference>
<comment type="caution">
    <text evidence="9">The sequence shown here is derived from an EMBL/GenBank/DDBJ whole genome shotgun (WGS) entry which is preliminary data.</text>
</comment>
<evidence type="ECO:0000256" key="6">
    <source>
        <dbReference type="ARBA" id="ARBA00023136"/>
    </source>
</evidence>